<dbReference type="AlphaFoldDB" id="A0A6A6EEG2"/>
<keyword evidence="1" id="KW-0812">Transmembrane</keyword>
<keyword evidence="3" id="KW-1185">Reference proteome</keyword>
<gene>
    <name evidence="2" type="ORF">K469DRAFT_39962</name>
</gene>
<accession>A0A6A6EEG2</accession>
<dbReference type="EMBL" id="ML994620">
    <property type="protein sequence ID" value="KAF2189435.1"/>
    <property type="molecule type" value="Genomic_DNA"/>
</dbReference>
<sequence>MSRFKCWLKISALISVARLLEYPRRCSIQSNFKYYFVTKAYTRHIFLLPILMYSGKLNAIFLVCRRESRLTSRPERIYLIFGKVTDSSVRK</sequence>
<evidence type="ECO:0000313" key="3">
    <source>
        <dbReference type="Proteomes" id="UP000800200"/>
    </source>
</evidence>
<feature type="transmembrane region" description="Helical" evidence="1">
    <location>
        <begin position="43"/>
        <end position="64"/>
    </location>
</feature>
<name>A0A6A6EEG2_9PEZI</name>
<protein>
    <submittedName>
        <fullName evidence="2">Uncharacterized protein</fullName>
    </submittedName>
</protein>
<dbReference type="Proteomes" id="UP000800200">
    <property type="component" value="Unassembled WGS sequence"/>
</dbReference>
<evidence type="ECO:0000313" key="2">
    <source>
        <dbReference type="EMBL" id="KAF2189435.1"/>
    </source>
</evidence>
<keyword evidence="1" id="KW-0472">Membrane</keyword>
<proteinExistence type="predicted"/>
<keyword evidence="1" id="KW-1133">Transmembrane helix</keyword>
<organism evidence="2 3">
    <name type="scientific">Zopfia rhizophila CBS 207.26</name>
    <dbReference type="NCBI Taxonomy" id="1314779"/>
    <lineage>
        <taxon>Eukaryota</taxon>
        <taxon>Fungi</taxon>
        <taxon>Dikarya</taxon>
        <taxon>Ascomycota</taxon>
        <taxon>Pezizomycotina</taxon>
        <taxon>Dothideomycetes</taxon>
        <taxon>Dothideomycetes incertae sedis</taxon>
        <taxon>Zopfiaceae</taxon>
        <taxon>Zopfia</taxon>
    </lineage>
</organism>
<reference evidence="2" key="1">
    <citation type="journal article" date="2020" name="Stud. Mycol.">
        <title>101 Dothideomycetes genomes: a test case for predicting lifestyles and emergence of pathogens.</title>
        <authorList>
            <person name="Haridas S."/>
            <person name="Albert R."/>
            <person name="Binder M."/>
            <person name="Bloem J."/>
            <person name="Labutti K."/>
            <person name="Salamov A."/>
            <person name="Andreopoulos B."/>
            <person name="Baker S."/>
            <person name="Barry K."/>
            <person name="Bills G."/>
            <person name="Bluhm B."/>
            <person name="Cannon C."/>
            <person name="Castanera R."/>
            <person name="Culley D."/>
            <person name="Daum C."/>
            <person name="Ezra D."/>
            <person name="Gonzalez J."/>
            <person name="Henrissat B."/>
            <person name="Kuo A."/>
            <person name="Liang C."/>
            <person name="Lipzen A."/>
            <person name="Lutzoni F."/>
            <person name="Magnuson J."/>
            <person name="Mondo S."/>
            <person name="Nolan M."/>
            <person name="Ohm R."/>
            <person name="Pangilinan J."/>
            <person name="Park H.-J."/>
            <person name="Ramirez L."/>
            <person name="Alfaro M."/>
            <person name="Sun H."/>
            <person name="Tritt A."/>
            <person name="Yoshinaga Y."/>
            <person name="Zwiers L.-H."/>
            <person name="Turgeon B."/>
            <person name="Goodwin S."/>
            <person name="Spatafora J."/>
            <person name="Crous P."/>
            <person name="Grigoriev I."/>
        </authorList>
    </citation>
    <scope>NUCLEOTIDE SEQUENCE</scope>
    <source>
        <strain evidence="2">CBS 207.26</strain>
    </source>
</reference>
<evidence type="ECO:0000256" key="1">
    <source>
        <dbReference type="SAM" id="Phobius"/>
    </source>
</evidence>